<feature type="domain" description="J" evidence="2">
    <location>
        <begin position="192"/>
        <end position="248"/>
    </location>
</feature>
<dbReference type="PANTHER" id="PTHR43908">
    <property type="entry name" value="AT29763P-RELATED"/>
    <property type="match status" value="1"/>
</dbReference>
<dbReference type="OrthoDB" id="10250354at2759"/>
<feature type="compositionally biased region" description="Basic residues" evidence="1">
    <location>
        <begin position="12"/>
        <end position="23"/>
    </location>
</feature>
<feature type="region of interest" description="Disordered" evidence="1">
    <location>
        <begin position="1"/>
        <end position="79"/>
    </location>
</feature>
<dbReference type="EMBL" id="CP031038">
    <property type="protein sequence ID" value="QDZ21261.1"/>
    <property type="molecule type" value="Genomic_DNA"/>
</dbReference>
<sequence length="248" mass="27803">MAYGGYANGTRFNHHKKREKRVWRREDHGHQDKPEEDGPGPGPSSKGKGGKGSSSSGGLNAEARPFTRLSAKAKPFAPLNGKLEEIERKKKELQEKIRAKKRKLKEDEVFKKRQQALRDAAKQSQDVAERRAKIARLQGGFEKVKKHMVDKAGGQDQNLPGSSNAQASNLKPTNKIKEVTREDVARVLHALNDYDVLEVNLASGSSEIRKNFLKLSRAFHPDKCRVDGSKEAFQRVSKAYTNLKKQHS</sequence>
<dbReference type="EMBL" id="HBHL01012965">
    <property type="protein sequence ID" value="CAD9719663.1"/>
    <property type="molecule type" value="Transcribed_RNA"/>
</dbReference>
<accession>A0A5B8MLX0</accession>
<dbReference type="Pfam" id="PF00226">
    <property type="entry name" value="DnaJ"/>
    <property type="match status" value="1"/>
</dbReference>
<dbReference type="Gene3D" id="1.10.287.110">
    <property type="entry name" value="DnaJ domain"/>
    <property type="match status" value="1"/>
</dbReference>
<name>A0A5B8MLX0_9CHLO</name>
<dbReference type="CDD" id="cd06257">
    <property type="entry name" value="DnaJ"/>
    <property type="match status" value="1"/>
</dbReference>
<dbReference type="SUPFAM" id="SSF46565">
    <property type="entry name" value="Chaperone J-domain"/>
    <property type="match status" value="1"/>
</dbReference>
<feature type="region of interest" description="Disordered" evidence="1">
    <location>
        <begin position="148"/>
        <end position="176"/>
    </location>
</feature>
<dbReference type="PROSITE" id="PS50076">
    <property type="entry name" value="DNAJ_2"/>
    <property type="match status" value="1"/>
</dbReference>
<dbReference type="Proteomes" id="UP000316726">
    <property type="component" value="Chromosome 5"/>
</dbReference>
<dbReference type="InterPro" id="IPR036869">
    <property type="entry name" value="J_dom_sf"/>
</dbReference>
<reference evidence="4 5" key="1">
    <citation type="submission" date="2018-07" db="EMBL/GenBank/DDBJ databases">
        <title>The complete nuclear genome of the prasinophyte Chloropicon primus (CCMP1205).</title>
        <authorList>
            <person name="Pombert J.-F."/>
            <person name="Otis C."/>
            <person name="Turmel M."/>
            <person name="Lemieux C."/>
        </authorList>
    </citation>
    <scope>NUCLEOTIDE SEQUENCE [LARGE SCALE GENOMIC DNA]</scope>
    <source>
        <strain evidence="4 5">CCMP1205</strain>
    </source>
</reference>
<dbReference type="GO" id="GO:0071218">
    <property type="term" value="P:cellular response to misfolded protein"/>
    <property type="evidence" value="ECO:0007669"/>
    <property type="project" value="TreeGrafter"/>
</dbReference>
<reference evidence="3" key="2">
    <citation type="submission" date="2021-01" db="EMBL/GenBank/DDBJ databases">
        <authorList>
            <person name="Corre E."/>
            <person name="Pelletier E."/>
            <person name="Niang G."/>
            <person name="Scheremetjew M."/>
            <person name="Finn R."/>
            <person name="Kale V."/>
            <person name="Holt S."/>
            <person name="Cochrane G."/>
            <person name="Meng A."/>
            <person name="Brown T."/>
            <person name="Cohen L."/>
        </authorList>
    </citation>
    <scope>NUCLEOTIDE SEQUENCE</scope>
    <source>
        <strain evidence="3">CCMP1205</strain>
    </source>
</reference>
<evidence type="ECO:0000313" key="3">
    <source>
        <dbReference type="EMBL" id="CAD9719663.1"/>
    </source>
</evidence>
<dbReference type="GO" id="GO:0030544">
    <property type="term" value="F:Hsp70 protein binding"/>
    <property type="evidence" value="ECO:0007669"/>
    <property type="project" value="TreeGrafter"/>
</dbReference>
<feature type="compositionally biased region" description="Polar residues" evidence="1">
    <location>
        <begin position="155"/>
        <end position="172"/>
    </location>
</feature>
<evidence type="ECO:0000313" key="4">
    <source>
        <dbReference type="EMBL" id="QDZ21261.1"/>
    </source>
</evidence>
<dbReference type="SMART" id="SM00271">
    <property type="entry name" value="DnaJ"/>
    <property type="match status" value="1"/>
</dbReference>
<dbReference type="InterPro" id="IPR051100">
    <property type="entry name" value="DnaJ_subfamily_B/C"/>
</dbReference>
<dbReference type="PRINTS" id="PR00625">
    <property type="entry name" value="JDOMAIN"/>
</dbReference>
<feature type="compositionally biased region" description="Basic and acidic residues" evidence="1">
    <location>
        <begin position="24"/>
        <end position="33"/>
    </location>
</feature>
<evidence type="ECO:0000313" key="5">
    <source>
        <dbReference type="Proteomes" id="UP000316726"/>
    </source>
</evidence>
<dbReference type="PANTHER" id="PTHR43908:SF3">
    <property type="entry name" value="AT29763P-RELATED"/>
    <property type="match status" value="1"/>
</dbReference>
<evidence type="ECO:0000259" key="2">
    <source>
        <dbReference type="PROSITE" id="PS50076"/>
    </source>
</evidence>
<dbReference type="STRING" id="1764295.A0A5B8MLX0"/>
<dbReference type="InterPro" id="IPR001623">
    <property type="entry name" value="DnaJ_domain"/>
</dbReference>
<keyword evidence="5" id="KW-1185">Reference proteome</keyword>
<gene>
    <name evidence="4" type="ORF">A3770_05p37790</name>
    <name evidence="3" type="ORF">CPRI1469_LOCUS8529</name>
</gene>
<dbReference type="GO" id="GO:0005789">
    <property type="term" value="C:endoplasmic reticulum membrane"/>
    <property type="evidence" value="ECO:0007669"/>
    <property type="project" value="TreeGrafter"/>
</dbReference>
<evidence type="ECO:0000256" key="1">
    <source>
        <dbReference type="SAM" id="MobiDB-lite"/>
    </source>
</evidence>
<organism evidence="4 5">
    <name type="scientific">Chloropicon primus</name>
    <dbReference type="NCBI Taxonomy" id="1764295"/>
    <lineage>
        <taxon>Eukaryota</taxon>
        <taxon>Viridiplantae</taxon>
        <taxon>Chlorophyta</taxon>
        <taxon>Chloropicophyceae</taxon>
        <taxon>Chloropicales</taxon>
        <taxon>Chloropicaceae</taxon>
        <taxon>Chloropicon</taxon>
    </lineage>
</organism>
<dbReference type="AlphaFoldDB" id="A0A5B8MLX0"/>
<protein>
    <submittedName>
        <fullName evidence="4">DnaJ-like protein</fullName>
    </submittedName>
</protein>
<proteinExistence type="predicted"/>